<protein>
    <submittedName>
        <fullName evidence="3">Uncharacterized protein</fullName>
    </submittedName>
</protein>
<feature type="region of interest" description="Disordered" evidence="2">
    <location>
        <begin position="1"/>
        <end position="21"/>
    </location>
</feature>
<gene>
    <name evidence="3" type="ORF">PAHAL_9G341200</name>
</gene>
<sequence>MEAARGRRTEEDDAPGAEWVNRAALGLAPGCDVEGRRRKKKENGREGKVGRQVWRRDKATVEEVERIGSALELGRRVENLQQEVARAVRNSGELQSSAGVKVAAGAGVPRHCGPRGSPAHAPAVPLAAGRKPALTPSGEPDTVDPPDLGTQPRLAPSSMCRLPARGRAGLQGRLRAGPVPPRPGRPRGRCSSSTAGMACGARGCRLRRSSPAAGPAR</sequence>
<proteinExistence type="predicted"/>
<dbReference type="AlphaFoldDB" id="A0A2T8I3D4"/>
<organism evidence="3">
    <name type="scientific">Panicum hallii</name>
    <dbReference type="NCBI Taxonomy" id="206008"/>
    <lineage>
        <taxon>Eukaryota</taxon>
        <taxon>Viridiplantae</taxon>
        <taxon>Streptophyta</taxon>
        <taxon>Embryophyta</taxon>
        <taxon>Tracheophyta</taxon>
        <taxon>Spermatophyta</taxon>
        <taxon>Magnoliopsida</taxon>
        <taxon>Liliopsida</taxon>
        <taxon>Poales</taxon>
        <taxon>Poaceae</taxon>
        <taxon>PACMAD clade</taxon>
        <taxon>Panicoideae</taxon>
        <taxon>Panicodae</taxon>
        <taxon>Paniceae</taxon>
        <taxon>Panicinae</taxon>
        <taxon>Panicum</taxon>
        <taxon>Panicum sect. Panicum</taxon>
    </lineage>
</organism>
<accession>A0A2T8I3D4</accession>
<feature type="compositionally biased region" description="Low complexity" evidence="2">
    <location>
        <begin position="161"/>
        <end position="177"/>
    </location>
</feature>
<dbReference type="Gramene" id="PVH32185">
    <property type="protein sequence ID" value="PVH32185"/>
    <property type="gene ID" value="PAHAL_9G341200"/>
</dbReference>
<evidence type="ECO:0000256" key="2">
    <source>
        <dbReference type="SAM" id="MobiDB-lite"/>
    </source>
</evidence>
<feature type="region of interest" description="Disordered" evidence="2">
    <location>
        <begin position="106"/>
        <end position="217"/>
    </location>
</feature>
<evidence type="ECO:0000256" key="1">
    <source>
        <dbReference type="SAM" id="Coils"/>
    </source>
</evidence>
<feature type="compositionally biased region" description="Basic and acidic residues" evidence="2">
    <location>
        <begin position="1"/>
        <end position="10"/>
    </location>
</feature>
<dbReference type="Proteomes" id="UP000243499">
    <property type="component" value="Chromosome 9"/>
</dbReference>
<reference evidence="3" key="1">
    <citation type="submission" date="2018-04" db="EMBL/GenBank/DDBJ databases">
        <title>WGS assembly of Panicum hallii.</title>
        <authorList>
            <person name="Lovell J."/>
            <person name="Jenkins J."/>
            <person name="Lowry D."/>
            <person name="Mamidi S."/>
            <person name="Sreedasyam A."/>
            <person name="Weng X."/>
            <person name="Barry K."/>
            <person name="Bonette J."/>
            <person name="Campitelli B."/>
            <person name="Daum C."/>
            <person name="Gordon S."/>
            <person name="Gould B."/>
            <person name="Lipzen A."/>
            <person name="Macqueen A."/>
            <person name="Palacio-Mejia J."/>
            <person name="Plott C."/>
            <person name="Shakirov E."/>
            <person name="Shu S."/>
            <person name="Yoshinaga Y."/>
            <person name="Zane M."/>
            <person name="Rokhsar D."/>
            <person name="Grimwood J."/>
            <person name="Schmutz J."/>
            <person name="Juenger T."/>
        </authorList>
    </citation>
    <scope>NUCLEOTIDE SEQUENCE [LARGE SCALE GENOMIC DNA]</scope>
    <source>
        <strain evidence="3">FIL2</strain>
    </source>
</reference>
<feature type="coiled-coil region" evidence="1">
    <location>
        <begin position="70"/>
        <end position="97"/>
    </location>
</feature>
<keyword evidence="1" id="KW-0175">Coiled coil</keyword>
<name>A0A2T8I3D4_9POAL</name>
<evidence type="ECO:0000313" key="3">
    <source>
        <dbReference type="EMBL" id="PVH32185.1"/>
    </source>
</evidence>
<dbReference type="EMBL" id="CM008054">
    <property type="protein sequence ID" value="PVH32185.1"/>
    <property type="molecule type" value="Genomic_DNA"/>
</dbReference>